<keyword evidence="3" id="KW-1185">Reference proteome</keyword>
<dbReference type="AlphaFoldDB" id="A0A0B1ZP11"/>
<dbReference type="STRING" id="1348853.LK12_05695"/>
<sequence length="393" mass="42808">MPEPLRIAIPIHSFEPGGVERVALNLARSWHAAGHHVRVVLGRDQGADRSRAPADLDYRSVPTRFSTAPFETLWMMWCLLRHLLCEETDVIFCAGNTYAVVCVTMRLLLRRRCPPVVVKISNDLLRRDLPPGYRHLYYLWLRVQGLLLDHFVALAEPMRAEIVDTLGVAANRVTTIHDPALTATRYAALLSIPRTGPDRSERGLRFLAVGRLARQKNLPLLVTAFARGSNRQDTLTIVGEGPERGKLEALVGSLSLHGRVFLTGHAVDPDPYFREADVFVLSSDYEGVPAVVIEAIAAGLPVLATDCAASMQALLGGGIRGQLVPVGDDTALAAAMNGADLLRFPDQSARVFAERFTVEIAARAYVAAMRALQAEARAEDAGSLIPAVRGSDC</sequence>
<gene>
    <name evidence="2" type="ORF">LK12_05695</name>
</gene>
<dbReference type="OrthoDB" id="9790710at2"/>
<evidence type="ECO:0000259" key="1">
    <source>
        <dbReference type="Pfam" id="PF13439"/>
    </source>
</evidence>
<organism evidence="2 3">
    <name type="scientific">Novosphingobium malaysiense</name>
    <dbReference type="NCBI Taxonomy" id="1348853"/>
    <lineage>
        <taxon>Bacteria</taxon>
        <taxon>Pseudomonadati</taxon>
        <taxon>Pseudomonadota</taxon>
        <taxon>Alphaproteobacteria</taxon>
        <taxon>Sphingomonadales</taxon>
        <taxon>Sphingomonadaceae</taxon>
        <taxon>Novosphingobium</taxon>
    </lineage>
</organism>
<proteinExistence type="predicted"/>
<dbReference type="PANTHER" id="PTHR12526:SF636">
    <property type="entry name" value="BLL3647 PROTEIN"/>
    <property type="match status" value="1"/>
</dbReference>
<dbReference type="SUPFAM" id="SSF53756">
    <property type="entry name" value="UDP-Glycosyltransferase/glycogen phosphorylase"/>
    <property type="match status" value="1"/>
</dbReference>
<dbReference type="PANTHER" id="PTHR12526">
    <property type="entry name" value="GLYCOSYLTRANSFERASE"/>
    <property type="match status" value="1"/>
</dbReference>
<dbReference type="InterPro" id="IPR028098">
    <property type="entry name" value="Glyco_trans_4-like_N"/>
</dbReference>
<dbReference type="CDD" id="cd03811">
    <property type="entry name" value="GT4_GT28_WabH-like"/>
    <property type="match status" value="1"/>
</dbReference>
<feature type="domain" description="Glycosyltransferase subfamily 4-like N-terminal" evidence="1">
    <location>
        <begin position="16"/>
        <end position="177"/>
    </location>
</feature>
<dbReference type="Gene3D" id="3.40.50.2000">
    <property type="entry name" value="Glycogen Phosphorylase B"/>
    <property type="match status" value="2"/>
</dbReference>
<comment type="caution">
    <text evidence="2">The sequence shown here is derived from an EMBL/GenBank/DDBJ whole genome shotgun (WGS) entry which is preliminary data.</text>
</comment>
<evidence type="ECO:0000313" key="2">
    <source>
        <dbReference type="EMBL" id="KHK92321.1"/>
    </source>
</evidence>
<reference evidence="2 3" key="1">
    <citation type="submission" date="2014-10" db="EMBL/GenBank/DDBJ databases">
        <title>Genome sequence of Novosphingobium malaysiense MUSC 273(T).</title>
        <authorList>
            <person name="Lee L.-H."/>
        </authorList>
    </citation>
    <scope>NUCLEOTIDE SEQUENCE [LARGE SCALE GENOMIC DNA]</scope>
    <source>
        <strain evidence="2 3">MUSC 273</strain>
    </source>
</reference>
<evidence type="ECO:0000313" key="3">
    <source>
        <dbReference type="Proteomes" id="UP000031057"/>
    </source>
</evidence>
<dbReference type="Proteomes" id="UP000031057">
    <property type="component" value="Unassembled WGS sequence"/>
</dbReference>
<name>A0A0B1ZP11_9SPHN</name>
<keyword evidence="2" id="KW-0808">Transferase</keyword>
<dbReference type="GO" id="GO:0016757">
    <property type="term" value="F:glycosyltransferase activity"/>
    <property type="evidence" value="ECO:0007669"/>
    <property type="project" value="TreeGrafter"/>
</dbReference>
<dbReference type="Pfam" id="PF13439">
    <property type="entry name" value="Glyco_transf_4"/>
    <property type="match status" value="1"/>
</dbReference>
<dbReference type="RefSeq" id="WP_039280635.1">
    <property type="nucleotide sequence ID" value="NZ_JTDI01000002.1"/>
</dbReference>
<accession>A0A0B1ZP11</accession>
<dbReference type="Pfam" id="PF13692">
    <property type="entry name" value="Glyco_trans_1_4"/>
    <property type="match status" value="1"/>
</dbReference>
<dbReference type="EMBL" id="JTDI01000002">
    <property type="protein sequence ID" value="KHK92321.1"/>
    <property type="molecule type" value="Genomic_DNA"/>
</dbReference>
<protein>
    <submittedName>
        <fullName evidence="2">Group 1 glycosyl transferase</fullName>
    </submittedName>
</protein>